<dbReference type="OrthoDB" id="9814383at2"/>
<keyword evidence="1" id="KW-0732">Signal</keyword>
<feature type="chain" id="PRO_5024446315" evidence="1">
    <location>
        <begin position="19"/>
        <end position="859"/>
    </location>
</feature>
<dbReference type="Proteomes" id="UP000292424">
    <property type="component" value="Chromosome"/>
</dbReference>
<evidence type="ECO:0000313" key="3">
    <source>
        <dbReference type="Proteomes" id="UP000292424"/>
    </source>
</evidence>
<dbReference type="RefSeq" id="WP_131331745.1">
    <property type="nucleotide sequence ID" value="NZ_CP044016.1"/>
</dbReference>
<organism evidence="2 3">
    <name type="scientific">Rhizosphaericola mali</name>
    <dbReference type="NCBI Taxonomy" id="2545455"/>
    <lineage>
        <taxon>Bacteria</taxon>
        <taxon>Pseudomonadati</taxon>
        <taxon>Bacteroidota</taxon>
        <taxon>Chitinophagia</taxon>
        <taxon>Chitinophagales</taxon>
        <taxon>Chitinophagaceae</taxon>
        <taxon>Rhizosphaericola</taxon>
    </lineage>
</organism>
<protein>
    <submittedName>
        <fullName evidence="2">M1 family metallopeptidase</fullName>
    </submittedName>
</protein>
<dbReference type="KEGG" id="arac:E0W69_019580"/>
<proteinExistence type="predicted"/>
<keyword evidence="3" id="KW-1185">Reference proteome</keyword>
<dbReference type="AlphaFoldDB" id="A0A5P2GGB2"/>
<gene>
    <name evidence="2" type="ORF">E0W69_019580</name>
</gene>
<name>A0A5P2GGB2_9BACT</name>
<accession>A0A5P2GGB2</accession>
<dbReference type="EMBL" id="CP044016">
    <property type="protein sequence ID" value="QES90761.1"/>
    <property type="molecule type" value="Genomic_DNA"/>
</dbReference>
<reference evidence="2 3" key="1">
    <citation type="submission" date="2019-09" db="EMBL/GenBank/DDBJ databases">
        <title>Complete genome sequence of Arachidicoccus sp. B3-10 isolated from apple orchard soil.</title>
        <authorList>
            <person name="Kim H.S."/>
            <person name="Han K.-I."/>
            <person name="Suh M.K."/>
            <person name="Lee K.C."/>
            <person name="Eom M.K."/>
            <person name="Kim J.-S."/>
            <person name="Kang S.W."/>
            <person name="Sin Y."/>
            <person name="Lee J.-S."/>
        </authorList>
    </citation>
    <scope>NUCLEOTIDE SEQUENCE [LARGE SCALE GENOMIC DNA]</scope>
    <source>
        <strain evidence="2 3">B3-10</strain>
    </source>
</reference>
<evidence type="ECO:0000256" key="1">
    <source>
        <dbReference type="SAM" id="SignalP"/>
    </source>
</evidence>
<sequence length="859" mass="99270">MKKLFCFLFTIIWFAAIAQDVSKNEQDKTQYFVSGHFDDTTKTFIGKETIIFKNIYKDTLTAIYIRLDANAYSSDTTQYSNTLVAANQTDFYFSGKSDKGYISGLKFQINNSNIEIVSIDTISNELLKLNLSEPLVLGNSLELSSLINIQLPYNFNNNGFMESTIYFQNWIPKIAGINHQEWSLYPFVNRGKVFTNSSKYSFQLTGLEKYKLFLDAQPQDGKLLGNDIQSNSSDIIAIKTPNTAQLSKENLILNFIQVGDKVSKNRINEMGDSIVSFISKLNRKYGSNIQPQLNVYLNLFSISYGEEDKILINTSDKKWSVPLEKQLAQIYILNKSKIDVQKYPYLAEGLAFELYYQNTNNSNKGYKFPKSNLTDDCNWLRFYQLQNTKQLQPYKLPSSQYNNSNFPIAPVYGFVKSIDNNSTILDSIITKLQTNSDNYLPFSNLNYRDSIYQSVEKKDYKLSFLFNLKNTDKYKYLNIAPSIGYNNYDKIMVGASIHNYQIPLQKFSFLIAPMYSFTSKKLNGAARLEYNIWNRQDHWKFGISGVRNSINELNQPEYERLFQSMYRITPRIDYIKYLSDTRSFTFFARDLIINQQAYRFNYNVGTDAYTPYNQDFHNNIAEVNLGLDDRRNLYPYSANLDLMQVKNILRLSWTGKYFFNFNSIGEGISTRLFAGKIFYLKAQTNAVQVNNASYGFYMNGASGNEDFLFSDYYIGRSESTGWMSQQIMERDGFFKVKPPGISSSNFGFSDNWLSSLNIVADIPQKINPFQMLPFKVPLKIFVDIGSYSELWMDKANSEKLLYDAGIQLSLFKSFVNVYVPIAFSRAYKDIYNSVYSNNKFLKTISFSINLNALNYKQYL</sequence>
<feature type="signal peptide" evidence="1">
    <location>
        <begin position="1"/>
        <end position="18"/>
    </location>
</feature>
<evidence type="ECO:0000313" key="2">
    <source>
        <dbReference type="EMBL" id="QES90761.1"/>
    </source>
</evidence>